<protein>
    <submittedName>
        <fullName evidence="1">Uncharacterized protein</fullName>
    </submittedName>
</protein>
<accession>R0MCH5</accession>
<name>R0MCH5_NOSB1</name>
<reference evidence="1 2" key="1">
    <citation type="journal article" date="2013" name="BMC Genomics">
        <title>Comparative genomics of parasitic silkworm microsporidia reveal an association between genome expansion and host adaptation.</title>
        <authorList>
            <person name="Pan G."/>
            <person name="Xu J."/>
            <person name="Li T."/>
            <person name="Xia Q."/>
            <person name="Liu S.L."/>
            <person name="Zhang G."/>
            <person name="Li S."/>
            <person name="Li C."/>
            <person name="Liu H."/>
            <person name="Yang L."/>
            <person name="Liu T."/>
            <person name="Zhang X."/>
            <person name="Wu Z."/>
            <person name="Fan W."/>
            <person name="Dang X."/>
            <person name="Xiang H."/>
            <person name="Tao M."/>
            <person name="Li Y."/>
            <person name="Hu J."/>
            <person name="Li Z."/>
            <person name="Lin L."/>
            <person name="Luo J."/>
            <person name="Geng L."/>
            <person name="Wang L."/>
            <person name="Long M."/>
            <person name="Wan Y."/>
            <person name="He N."/>
            <person name="Zhang Z."/>
            <person name="Lu C."/>
            <person name="Keeling P.J."/>
            <person name="Wang J."/>
            <person name="Xiang Z."/>
            <person name="Zhou Z."/>
        </authorList>
    </citation>
    <scope>NUCLEOTIDE SEQUENCE [LARGE SCALE GENOMIC DNA]</scope>
    <source>
        <strain evidence="2">CQ1 / CVCC 102059</strain>
    </source>
</reference>
<evidence type="ECO:0000313" key="2">
    <source>
        <dbReference type="Proteomes" id="UP000016927"/>
    </source>
</evidence>
<gene>
    <name evidence="1" type="ORF">NBO_914g0003</name>
</gene>
<dbReference type="EMBL" id="KB909821">
    <property type="protein sequence ID" value="EOB11750.1"/>
    <property type="molecule type" value="Genomic_DNA"/>
</dbReference>
<evidence type="ECO:0000313" key="1">
    <source>
        <dbReference type="EMBL" id="EOB11750.1"/>
    </source>
</evidence>
<keyword evidence="2" id="KW-1185">Reference proteome</keyword>
<dbReference type="Proteomes" id="UP000016927">
    <property type="component" value="Unassembled WGS sequence"/>
</dbReference>
<dbReference type="OMA" id="MHRINLY"/>
<dbReference type="AlphaFoldDB" id="R0MCH5"/>
<dbReference type="VEuPathDB" id="MicrosporidiaDB:NBO_914g0003"/>
<organism evidence="1 2">
    <name type="scientific">Nosema bombycis (strain CQ1 / CVCC 102059)</name>
    <name type="common">Microsporidian parasite</name>
    <name type="synonym">Pebrine of silkworm</name>
    <dbReference type="NCBI Taxonomy" id="578461"/>
    <lineage>
        <taxon>Eukaryota</taxon>
        <taxon>Fungi</taxon>
        <taxon>Fungi incertae sedis</taxon>
        <taxon>Microsporidia</taxon>
        <taxon>Nosematidae</taxon>
        <taxon>Nosema</taxon>
    </lineage>
</organism>
<sequence length="440" mass="51774">MSRFFDDVLEDEKKEIKKKIHIESSQKSTQKLSKKEKLFAELQSRVFDLEDDDSKKSEKNIKKFLSDLKKYESSFIELPNFLKNFLLSEKVYVKGNKKVVDAFLGQYEEKKEVEVETEIKNIKIKEDLEEDFKKEQKEFASIKTIDDLNLRKSKLDTFLETTNSNDLKIDALIISLSTCVRLNDGESLFGYLKTLSNHLENDKVKSILKNNLDTYLEKIMFVDCDEYCLLLNKFRDVNRVVCDRRLLEFEFFEKGKITESEFIDFQLLVGINDGDIDSVLEILSNFRKCLASKSNLNERIYNEVFKSSDELVIYEDQIFKRIIGECAKFTLRHQKYLHALVCFSYVADKSTDVNLNVLCVISNEKIKDTNLFKDFLLRFRDFSNNPLLLPSFYPEIEALRAFYCLHNFDIDETYKILRKICSFWDDKEVLVETCKSLTSK</sequence>
<proteinExistence type="predicted"/>
<dbReference type="OrthoDB" id="2196032at2759"/>
<dbReference type="HOGENOM" id="CLU_683515_0_0_1"/>